<evidence type="ECO:0000256" key="7">
    <source>
        <dbReference type="ARBA" id="ARBA00023136"/>
    </source>
</evidence>
<comment type="subcellular location">
    <subcellularLocation>
        <location evidence="1">Cell membrane</location>
        <topology evidence="1">Multi-pass membrane protein</topology>
    </subcellularLocation>
</comment>
<feature type="transmembrane region" description="Helical" evidence="8">
    <location>
        <begin position="184"/>
        <end position="209"/>
    </location>
</feature>
<gene>
    <name evidence="10" type="ORF">GXN74_09940</name>
</gene>
<dbReference type="AlphaFoldDB" id="A0A7X5HWP6"/>
<dbReference type="GO" id="GO:0009401">
    <property type="term" value="P:phosphoenolpyruvate-dependent sugar phosphotransferase system"/>
    <property type="evidence" value="ECO:0007669"/>
    <property type="project" value="InterPro"/>
</dbReference>
<dbReference type="Pfam" id="PF13303">
    <property type="entry name" value="PTS_EIIC_2"/>
    <property type="match status" value="1"/>
</dbReference>
<dbReference type="Proteomes" id="UP000461585">
    <property type="component" value="Unassembled WGS sequence"/>
</dbReference>
<dbReference type="InterPro" id="IPR003352">
    <property type="entry name" value="PTS_EIIC"/>
</dbReference>
<feature type="transmembrane region" description="Helical" evidence="8">
    <location>
        <begin position="266"/>
        <end position="285"/>
    </location>
</feature>
<feature type="domain" description="Phosphotransferase system EIIC" evidence="9">
    <location>
        <begin position="22"/>
        <end position="355"/>
    </location>
</feature>
<dbReference type="EMBL" id="JAAEEH010000027">
    <property type="protein sequence ID" value="NDL68060.1"/>
    <property type="molecule type" value="Genomic_DNA"/>
</dbReference>
<evidence type="ECO:0000256" key="8">
    <source>
        <dbReference type="SAM" id="Phobius"/>
    </source>
</evidence>
<dbReference type="RefSeq" id="WP_162370785.1">
    <property type="nucleotide sequence ID" value="NZ_JAAEEH010000027.1"/>
</dbReference>
<name>A0A7X5HWP6_9FIRM</name>
<comment type="caution">
    <text evidence="10">The sequence shown here is derived from an EMBL/GenBank/DDBJ whole genome shotgun (WGS) entry which is preliminary data.</text>
</comment>
<keyword evidence="5 8" id="KW-0812">Transmembrane</keyword>
<evidence type="ECO:0000313" key="11">
    <source>
        <dbReference type="Proteomes" id="UP000461585"/>
    </source>
</evidence>
<feature type="transmembrane region" description="Helical" evidence="8">
    <location>
        <begin position="20"/>
        <end position="40"/>
    </location>
</feature>
<feature type="transmembrane region" description="Helical" evidence="8">
    <location>
        <begin position="216"/>
        <end position="237"/>
    </location>
</feature>
<feature type="transmembrane region" description="Helical" evidence="8">
    <location>
        <begin position="297"/>
        <end position="314"/>
    </location>
</feature>
<keyword evidence="4 10" id="KW-0762">Sugar transport</keyword>
<evidence type="ECO:0000313" key="10">
    <source>
        <dbReference type="EMBL" id="NDL68060.1"/>
    </source>
</evidence>
<sequence length="358" mass="36763">MGKRAGISQLLKAGFKRYLIDGLGGMALGLFTTLIVGLILKQLGAITGLLPVVWFGSIASVLTGAGIGMGVAHRFKVSPMVLYSSAVTGMMGAYAGKILSGAAFVEGNVVLIGPGEPLGAFIAAVVGIEFGRIVSGRTKLEIVLTPMATILAGGTAGLLVGPGISAFMLWLGSLIVMATEQAPFIMGILVSTMMGMALTLPISSAALSIILGLEGLAAGAATVGCATQMIGFAVASYRENKMNGLLAQGLGTSMLQMPNILRNPRVWIPPTVASALLGPLATVVFKMANNPSGAGMGTSGLVGPLMTWSTMAGSRPDSSLLLQILLLHFLLPAGLTLVISESMRKKNWIKPGDLRLDV</sequence>
<dbReference type="GO" id="GO:0008982">
    <property type="term" value="F:protein-N(PI)-phosphohistidine-sugar phosphotransferase activity"/>
    <property type="evidence" value="ECO:0007669"/>
    <property type="project" value="InterPro"/>
</dbReference>
<evidence type="ECO:0000256" key="4">
    <source>
        <dbReference type="ARBA" id="ARBA00022597"/>
    </source>
</evidence>
<keyword evidence="11" id="KW-1185">Reference proteome</keyword>
<accession>A0A7X5HWP6</accession>
<organism evidence="10 11">
    <name type="scientific">Anaerotalea alkaliphila</name>
    <dbReference type="NCBI Taxonomy" id="2662126"/>
    <lineage>
        <taxon>Bacteria</taxon>
        <taxon>Bacillati</taxon>
        <taxon>Bacillota</taxon>
        <taxon>Clostridia</taxon>
        <taxon>Eubacteriales</taxon>
        <taxon>Anaerotalea</taxon>
    </lineage>
</organism>
<keyword evidence="3" id="KW-1003">Cell membrane</keyword>
<keyword evidence="7 8" id="KW-0472">Membrane</keyword>
<feature type="transmembrane region" description="Helical" evidence="8">
    <location>
        <begin position="52"/>
        <end position="72"/>
    </location>
</feature>
<evidence type="ECO:0000256" key="1">
    <source>
        <dbReference type="ARBA" id="ARBA00004651"/>
    </source>
</evidence>
<feature type="transmembrane region" description="Helical" evidence="8">
    <location>
        <begin position="320"/>
        <end position="340"/>
    </location>
</feature>
<reference evidence="10 11" key="1">
    <citation type="submission" date="2020-01" db="EMBL/GenBank/DDBJ databases">
        <title>Anaeroalcalibacter tamaniensis gen. nov., sp. nov., moderately halophilic strictly anaerobic fermenter bacterium from mud volcano of Taman peninsula.</title>
        <authorList>
            <person name="Frolova A."/>
            <person name="Merkel A.Y."/>
            <person name="Slobodkin A.I."/>
        </authorList>
    </citation>
    <scope>NUCLEOTIDE SEQUENCE [LARGE SCALE GENOMIC DNA]</scope>
    <source>
        <strain evidence="10 11">F-3ap</strain>
    </source>
</reference>
<evidence type="ECO:0000256" key="3">
    <source>
        <dbReference type="ARBA" id="ARBA00022475"/>
    </source>
</evidence>
<evidence type="ECO:0000256" key="6">
    <source>
        <dbReference type="ARBA" id="ARBA00022989"/>
    </source>
</evidence>
<keyword evidence="2" id="KW-0813">Transport</keyword>
<proteinExistence type="predicted"/>
<evidence type="ECO:0000259" key="9">
    <source>
        <dbReference type="Pfam" id="PF13303"/>
    </source>
</evidence>
<dbReference type="GO" id="GO:0005886">
    <property type="term" value="C:plasma membrane"/>
    <property type="evidence" value="ECO:0007669"/>
    <property type="project" value="UniProtKB-SubCell"/>
</dbReference>
<evidence type="ECO:0000256" key="2">
    <source>
        <dbReference type="ARBA" id="ARBA00022448"/>
    </source>
</evidence>
<feature type="transmembrane region" description="Helical" evidence="8">
    <location>
        <begin position="147"/>
        <end position="172"/>
    </location>
</feature>
<evidence type="ECO:0000256" key="5">
    <source>
        <dbReference type="ARBA" id="ARBA00022692"/>
    </source>
</evidence>
<keyword evidence="6 8" id="KW-1133">Transmembrane helix</keyword>
<protein>
    <submittedName>
        <fullName evidence="10">PTS sugar transporter subunit IIC</fullName>
    </submittedName>
</protein>
<feature type="transmembrane region" description="Helical" evidence="8">
    <location>
        <begin position="81"/>
        <end position="105"/>
    </location>
</feature>
<feature type="transmembrane region" description="Helical" evidence="8">
    <location>
        <begin position="117"/>
        <end position="135"/>
    </location>
</feature>